<evidence type="ECO:0000259" key="9">
    <source>
        <dbReference type="PROSITE" id="PS50109"/>
    </source>
</evidence>
<dbReference type="HOGENOM" id="CLU_480523_0_0_0"/>
<sequence length="567" mass="60336">MTYQLEARDTHRSVRDTTDALSSPLQIPAASPGTATAAEQALPRTITPSHWIPLAAALLSFVMIAWVVVNLASGWVGFATFVPNGLLGGMEAAISLARLFAALVLVLIVADGVGARLRWLAAGFVVLGLGQFAFGYIEPILVEETSLDQALYEMILVRALAAALFVIGLVSREPPRFTVRSAVGVALVTAACVVGYVALSRWGLVPPLVMIGSLDEAARRGIAPMTWLTGWHWAVAAVPFGLAVVAGVGSLWRYRRGEIGGWVPLGIILLAGSELHDSLWPSAYGNSALLNTADVLRLTMAAVIVAGGALELKRLAAERARLLASERERARRLEELTRLKADFTAMVAHELGYPLSAIRRLTELLARDGVNPELRNRTLASILRETDALDTLVADVQAMATVERDDFRVDPHPIPVSSLVEIAVAHSEAHPEGRAPLGVSLDGLAGDELVLADRERIGQVLRNLLCNAARYSPPESPIELRVAAAYGGRVRVEVSDHGPGIHPDDLERIFDKFARGRNGHAGSAAGVGLGLYLARRIVRAHGSDITVQSSPGAGSTFAFELTGVAGT</sequence>
<feature type="transmembrane region" description="Helical" evidence="8">
    <location>
        <begin position="92"/>
        <end position="110"/>
    </location>
</feature>
<keyword evidence="6" id="KW-0902">Two-component regulatory system</keyword>
<name>D1C387_SPHTD</name>
<feature type="transmembrane region" description="Helical" evidence="8">
    <location>
        <begin position="295"/>
        <end position="312"/>
    </location>
</feature>
<keyword evidence="4" id="KW-0808">Transferase</keyword>
<keyword evidence="8" id="KW-1133">Transmembrane helix</keyword>
<protein>
    <recommendedName>
        <fullName evidence="2">histidine kinase</fullName>
        <ecNumber evidence="2">2.7.13.3</ecNumber>
    </recommendedName>
</protein>
<dbReference type="OrthoDB" id="142216at2"/>
<proteinExistence type="predicted"/>
<organism evidence="10 11">
    <name type="scientific">Sphaerobacter thermophilus (strain ATCC 49802 / DSM 20745 / KCCM 41009 / NCIMB 13125 / S 6022)</name>
    <dbReference type="NCBI Taxonomy" id="479434"/>
    <lineage>
        <taxon>Bacteria</taxon>
        <taxon>Pseudomonadati</taxon>
        <taxon>Thermomicrobiota</taxon>
        <taxon>Thermomicrobia</taxon>
        <taxon>Sphaerobacterales</taxon>
        <taxon>Sphaerobacterineae</taxon>
        <taxon>Sphaerobacteraceae</taxon>
        <taxon>Sphaerobacter</taxon>
    </lineage>
</organism>
<dbReference type="InterPro" id="IPR005467">
    <property type="entry name" value="His_kinase_dom"/>
</dbReference>
<dbReference type="Gene3D" id="3.30.565.10">
    <property type="entry name" value="Histidine kinase-like ATPase, C-terminal domain"/>
    <property type="match status" value="1"/>
</dbReference>
<dbReference type="AlphaFoldDB" id="D1C387"/>
<feature type="transmembrane region" description="Helical" evidence="8">
    <location>
        <begin position="51"/>
        <end position="72"/>
    </location>
</feature>
<feature type="transmembrane region" description="Helical" evidence="8">
    <location>
        <begin position="259"/>
        <end position="275"/>
    </location>
</feature>
<evidence type="ECO:0000256" key="6">
    <source>
        <dbReference type="ARBA" id="ARBA00023012"/>
    </source>
</evidence>
<dbReference type="Proteomes" id="UP000002027">
    <property type="component" value="Chromosome 1"/>
</dbReference>
<dbReference type="Gene3D" id="1.10.287.130">
    <property type="match status" value="1"/>
</dbReference>
<dbReference type="PANTHER" id="PTHR43711:SF1">
    <property type="entry name" value="HISTIDINE KINASE 1"/>
    <property type="match status" value="1"/>
</dbReference>
<dbReference type="Pfam" id="PF00512">
    <property type="entry name" value="HisKA"/>
    <property type="match status" value="1"/>
</dbReference>
<dbReference type="Pfam" id="PF02518">
    <property type="entry name" value="HATPase_c"/>
    <property type="match status" value="1"/>
</dbReference>
<evidence type="ECO:0000256" key="4">
    <source>
        <dbReference type="ARBA" id="ARBA00022679"/>
    </source>
</evidence>
<evidence type="ECO:0000313" key="11">
    <source>
        <dbReference type="Proteomes" id="UP000002027"/>
    </source>
</evidence>
<gene>
    <name evidence="10" type="ordered locus">Sthe_1269</name>
</gene>
<feature type="transmembrane region" description="Helical" evidence="8">
    <location>
        <begin position="117"/>
        <end position="137"/>
    </location>
</feature>
<feature type="transmembrane region" description="Helical" evidence="8">
    <location>
        <begin position="149"/>
        <end position="170"/>
    </location>
</feature>
<dbReference type="PRINTS" id="PR00344">
    <property type="entry name" value="BCTRLSENSOR"/>
</dbReference>
<dbReference type="InterPro" id="IPR050736">
    <property type="entry name" value="Sensor_HK_Regulatory"/>
</dbReference>
<dbReference type="GO" id="GO:0000155">
    <property type="term" value="F:phosphorelay sensor kinase activity"/>
    <property type="evidence" value="ECO:0007669"/>
    <property type="project" value="InterPro"/>
</dbReference>
<dbReference type="CDD" id="cd00082">
    <property type="entry name" value="HisKA"/>
    <property type="match status" value="1"/>
</dbReference>
<keyword evidence="8" id="KW-0812">Transmembrane</keyword>
<evidence type="ECO:0000256" key="8">
    <source>
        <dbReference type="SAM" id="Phobius"/>
    </source>
</evidence>
<keyword evidence="5 10" id="KW-0418">Kinase</keyword>
<keyword evidence="8" id="KW-0472">Membrane</keyword>
<feature type="domain" description="Histidine kinase" evidence="9">
    <location>
        <begin position="346"/>
        <end position="565"/>
    </location>
</feature>
<evidence type="ECO:0000256" key="5">
    <source>
        <dbReference type="ARBA" id="ARBA00022777"/>
    </source>
</evidence>
<feature type="transmembrane region" description="Helical" evidence="8">
    <location>
        <begin position="231"/>
        <end position="252"/>
    </location>
</feature>
<dbReference type="SUPFAM" id="SSF55874">
    <property type="entry name" value="ATPase domain of HSP90 chaperone/DNA topoisomerase II/histidine kinase"/>
    <property type="match status" value="1"/>
</dbReference>
<feature type="transmembrane region" description="Helical" evidence="8">
    <location>
        <begin position="182"/>
        <end position="204"/>
    </location>
</feature>
<dbReference type="SMART" id="SM00388">
    <property type="entry name" value="HisKA"/>
    <property type="match status" value="1"/>
</dbReference>
<dbReference type="InterPro" id="IPR004358">
    <property type="entry name" value="Sig_transdc_His_kin-like_C"/>
</dbReference>
<dbReference type="SMART" id="SM00387">
    <property type="entry name" value="HATPase_c"/>
    <property type="match status" value="1"/>
</dbReference>
<dbReference type="InterPro" id="IPR036890">
    <property type="entry name" value="HATPase_C_sf"/>
</dbReference>
<dbReference type="PANTHER" id="PTHR43711">
    <property type="entry name" value="TWO-COMPONENT HISTIDINE KINASE"/>
    <property type="match status" value="1"/>
</dbReference>
<dbReference type="InParanoid" id="D1C387"/>
<dbReference type="STRING" id="479434.Sthe_1269"/>
<dbReference type="PROSITE" id="PS50109">
    <property type="entry name" value="HIS_KIN"/>
    <property type="match status" value="1"/>
</dbReference>
<keyword evidence="3" id="KW-0597">Phosphoprotein</keyword>
<evidence type="ECO:0000256" key="7">
    <source>
        <dbReference type="SAM" id="MobiDB-lite"/>
    </source>
</evidence>
<dbReference type="InterPro" id="IPR003661">
    <property type="entry name" value="HisK_dim/P_dom"/>
</dbReference>
<feature type="region of interest" description="Disordered" evidence="7">
    <location>
        <begin position="1"/>
        <end position="22"/>
    </location>
</feature>
<reference evidence="11" key="1">
    <citation type="submission" date="2009-11" db="EMBL/GenBank/DDBJ databases">
        <title>The complete chromosome 1 of Sphaerobacter thermophilus DSM 20745.</title>
        <authorList>
            <person name="Lucas S."/>
            <person name="Copeland A."/>
            <person name="Lapidus A."/>
            <person name="Glavina del Rio T."/>
            <person name="Dalin E."/>
            <person name="Tice H."/>
            <person name="Bruce D."/>
            <person name="Goodwin L."/>
            <person name="Pitluck S."/>
            <person name="Kyrpides N."/>
            <person name="Mavromatis K."/>
            <person name="Ivanova N."/>
            <person name="Mikhailova N."/>
            <person name="LaButti K.M."/>
            <person name="Clum A."/>
            <person name="Sun H.I."/>
            <person name="Brettin T."/>
            <person name="Detter J.C."/>
            <person name="Han C."/>
            <person name="Larimer F."/>
            <person name="Land M."/>
            <person name="Hauser L."/>
            <person name="Markowitz V."/>
            <person name="Cheng J.F."/>
            <person name="Hugenholtz P."/>
            <person name="Woyke T."/>
            <person name="Wu D."/>
            <person name="Steenblock K."/>
            <person name="Schneider S."/>
            <person name="Pukall R."/>
            <person name="Goeker M."/>
            <person name="Klenk H.P."/>
            <person name="Eisen J.A."/>
        </authorList>
    </citation>
    <scope>NUCLEOTIDE SEQUENCE [LARGE SCALE GENOMIC DNA]</scope>
    <source>
        <strain evidence="11">ATCC 49802 / DSM 20745 / S 6022</strain>
    </source>
</reference>
<dbReference type="InterPro" id="IPR036097">
    <property type="entry name" value="HisK_dim/P_sf"/>
</dbReference>
<dbReference type="EC" id="2.7.13.3" evidence="2"/>
<evidence type="ECO:0000313" key="10">
    <source>
        <dbReference type="EMBL" id="ACZ38704.1"/>
    </source>
</evidence>
<dbReference type="SUPFAM" id="SSF47384">
    <property type="entry name" value="Homodimeric domain of signal transducing histidine kinase"/>
    <property type="match status" value="1"/>
</dbReference>
<dbReference type="EMBL" id="CP001823">
    <property type="protein sequence ID" value="ACZ38704.1"/>
    <property type="molecule type" value="Genomic_DNA"/>
</dbReference>
<dbReference type="eggNOG" id="COG2205">
    <property type="taxonomic scope" value="Bacteria"/>
</dbReference>
<evidence type="ECO:0000256" key="3">
    <source>
        <dbReference type="ARBA" id="ARBA00022553"/>
    </source>
</evidence>
<evidence type="ECO:0000256" key="1">
    <source>
        <dbReference type="ARBA" id="ARBA00000085"/>
    </source>
</evidence>
<accession>D1C387</accession>
<evidence type="ECO:0000256" key="2">
    <source>
        <dbReference type="ARBA" id="ARBA00012438"/>
    </source>
</evidence>
<feature type="compositionally biased region" description="Basic and acidic residues" evidence="7">
    <location>
        <begin position="1"/>
        <end position="18"/>
    </location>
</feature>
<dbReference type="KEGG" id="sti:Sthe_1269"/>
<comment type="catalytic activity">
    <reaction evidence="1">
        <text>ATP + protein L-histidine = ADP + protein N-phospho-L-histidine.</text>
        <dbReference type="EC" id="2.7.13.3"/>
    </reaction>
</comment>
<keyword evidence="11" id="KW-1185">Reference proteome</keyword>
<reference evidence="10 11" key="2">
    <citation type="journal article" date="2010" name="Stand. Genomic Sci.">
        <title>Complete genome sequence of Desulfohalobium retbaense type strain (HR(100)).</title>
        <authorList>
            <person name="Spring S."/>
            <person name="Nolan M."/>
            <person name="Lapidus A."/>
            <person name="Glavina Del Rio T."/>
            <person name="Copeland A."/>
            <person name="Tice H."/>
            <person name="Cheng J.F."/>
            <person name="Lucas S."/>
            <person name="Land M."/>
            <person name="Chen F."/>
            <person name="Bruce D."/>
            <person name="Goodwin L."/>
            <person name="Pitluck S."/>
            <person name="Ivanova N."/>
            <person name="Mavromatis K."/>
            <person name="Mikhailova N."/>
            <person name="Pati A."/>
            <person name="Chen A."/>
            <person name="Palaniappan K."/>
            <person name="Hauser L."/>
            <person name="Chang Y.J."/>
            <person name="Jeffries C.D."/>
            <person name="Munk C."/>
            <person name="Kiss H."/>
            <person name="Chain P."/>
            <person name="Han C."/>
            <person name="Brettin T."/>
            <person name="Detter J.C."/>
            <person name="Schuler E."/>
            <person name="Goker M."/>
            <person name="Rohde M."/>
            <person name="Bristow J."/>
            <person name="Eisen J.A."/>
            <person name="Markowitz V."/>
            <person name="Hugenholtz P."/>
            <person name="Kyrpides N.C."/>
            <person name="Klenk H.P."/>
        </authorList>
    </citation>
    <scope>NUCLEOTIDE SEQUENCE [LARGE SCALE GENOMIC DNA]</scope>
    <source>
        <strain evidence="11">ATCC 49802 / DSM 20745 / S 6022</strain>
    </source>
</reference>
<dbReference type="InterPro" id="IPR003594">
    <property type="entry name" value="HATPase_dom"/>
</dbReference>